<dbReference type="Pfam" id="PF00440">
    <property type="entry name" value="TetR_N"/>
    <property type="match status" value="1"/>
</dbReference>
<gene>
    <name evidence="7" type="ORF">GCM10009665_27390</name>
</gene>
<accession>A0ABN1W835</accession>
<evidence type="ECO:0000259" key="6">
    <source>
        <dbReference type="PROSITE" id="PS50977"/>
    </source>
</evidence>
<keyword evidence="2 4" id="KW-0238">DNA-binding</keyword>
<evidence type="ECO:0000256" key="3">
    <source>
        <dbReference type="ARBA" id="ARBA00023163"/>
    </source>
</evidence>
<organism evidence="7 8">
    <name type="scientific">Kitasatospora nipponensis</name>
    <dbReference type="NCBI Taxonomy" id="258049"/>
    <lineage>
        <taxon>Bacteria</taxon>
        <taxon>Bacillati</taxon>
        <taxon>Actinomycetota</taxon>
        <taxon>Actinomycetes</taxon>
        <taxon>Kitasatosporales</taxon>
        <taxon>Streptomycetaceae</taxon>
        <taxon>Kitasatospora</taxon>
    </lineage>
</organism>
<dbReference type="InterPro" id="IPR050109">
    <property type="entry name" value="HTH-type_TetR-like_transc_reg"/>
</dbReference>
<dbReference type="EMBL" id="BAAALF010000038">
    <property type="protein sequence ID" value="GAA1235716.1"/>
    <property type="molecule type" value="Genomic_DNA"/>
</dbReference>
<feature type="domain" description="HTH tetR-type" evidence="6">
    <location>
        <begin position="43"/>
        <end position="103"/>
    </location>
</feature>
<sequence length="283" mass="30159">MQINLELGGPSSDFVLPGTRSGRDPSRSIRRGPSRLPPEVVAATQRERLLDGVVHTVAACGYAGARVSDICQAAGVTRPVFYEQFSGKEEAFLAAHRHGTAVVIRRMEEAFAAQQDWCAGLHAALRVVLVILAEVPAFATMAVVEVDAVGPAGRLVREQLRVRMRRLFVGCPVPPQTVSAELLVDSVVGGVYSAIYRHIAANRHAELPELLPTLAYFALAPFLGPASAADRLALAEQAGAGWRKPVLACVLDESSPAEAVPAPRGTLRTGEIRVSRPGPRANP</sequence>
<dbReference type="Proteomes" id="UP001500037">
    <property type="component" value="Unassembled WGS sequence"/>
</dbReference>
<feature type="region of interest" description="Disordered" evidence="5">
    <location>
        <begin position="256"/>
        <end position="283"/>
    </location>
</feature>
<protein>
    <recommendedName>
        <fullName evidence="6">HTH tetR-type domain-containing protein</fullName>
    </recommendedName>
</protein>
<name>A0ABN1W835_9ACTN</name>
<evidence type="ECO:0000256" key="5">
    <source>
        <dbReference type="SAM" id="MobiDB-lite"/>
    </source>
</evidence>
<proteinExistence type="predicted"/>
<reference evidence="7 8" key="1">
    <citation type="journal article" date="2019" name="Int. J. Syst. Evol. Microbiol.">
        <title>The Global Catalogue of Microorganisms (GCM) 10K type strain sequencing project: providing services to taxonomists for standard genome sequencing and annotation.</title>
        <authorList>
            <consortium name="The Broad Institute Genomics Platform"/>
            <consortium name="The Broad Institute Genome Sequencing Center for Infectious Disease"/>
            <person name="Wu L."/>
            <person name="Ma J."/>
        </authorList>
    </citation>
    <scope>NUCLEOTIDE SEQUENCE [LARGE SCALE GENOMIC DNA]</scope>
    <source>
        <strain evidence="7 8">JCM 13004</strain>
    </source>
</reference>
<evidence type="ECO:0000256" key="2">
    <source>
        <dbReference type="ARBA" id="ARBA00023125"/>
    </source>
</evidence>
<feature type="region of interest" description="Disordered" evidence="5">
    <location>
        <begin position="1"/>
        <end position="36"/>
    </location>
</feature>
<evidence type="ECO:0000256" key="1">
    <source>
        <dbReference type="ARBA" id="ARBA00023015"/>
    </source>
</evidence>
<dbReference type="PROSITE" id="PS50977">
    <property type="entry name" value="HTH_TETR_2"/>
    <property type="match status" value="1"/>
</dbReference>
<keyword evidence="3" id="KW-0804">Transcription</keyword>
<dbReference type="SUPFAM" id="SSF46689">
    <property type="entry name" value="Homeodomain-like"/>
    <property type="match status" value="1"/>
</dbReference>
<feature type="DNA-binding region" description="H-T-H motif" evidence="4">
    <location>
        <begin position="66"/>
        <end position="85"/>
    </location>
</feature>
<dbReference type="PANTHER" id="PTHR30055">
    <property type="entry name" value="HTH-TYPE TRANSCRIPTIONAL REGULATOR RUTR"/>
    <property type="match status" value="1"/>
</dbReference>
<dbReference type="RefSeq" id="WP_344441752.1">
    <property type="nucleotide sequence ID" value="NZ_BAAALF010000038.1"/>
</dbReference>
<dbReference type="InterPro" id="IPR009057">
    <property type="entry name" value="Homeodomain-like_sf"/>
</dbReference>
<comment type="caution">
    <text evidence="7">The sequence shown here is derived from an EMBL/GenBank/DDBJ whole genome shotgun (WGS) entry which is preliminary data.</text>
</comment>
<dbReference type="PANTHER" id="PTHR30055:SF234">
    <property type="entry name" value="HTH-TYPE TRANSCRIPTIONAL REGULATOR BETI"/>
    <property type="match status" value="1"/>
</dbReference>
<keyword evidence="8" id="KW-1185">Reference proteome</keyword>
<dbReference type="Gene3D" id="1.10.357.10">
    <property type="entry name" value="Tetracycline Repressor, domain 2"/>
    <property type="match status" value="1"/>
</dbReference>
<evidence type="ECO:0000313" key="7">
    <source>
        <dbReference type="EMBL" id="GAA1235716.1"/>
    </source>
</evidence>
<evidence type="ECO:0000313" key="8">
    <source>
        <dbReference type="Proteomes" id="UP001500037"/>
    </source>
</evidence>
<keyword evidence="1" id="KW-0805">Transcription regulation</keyword>
<dbReference type="InterPro" id="IPR001647">
    <property type="entry name" value="HTH_TetR"/>
</dbReference>
<evidence type="ECO:0000256" key="4">
    <source>
        <dbReference type="PROSITE-ProRule" id="PRU00335"/>
    </source>
</evidence>